<dbReference type="Proteomes" id="UP001055879">
    <property type="component" value="Linkage Group LG03"/>
</dbReference>
<organism evidence="1 2">
    <name type="scientific">Arctium lappa</name>
    <name type="common">Greater burdock</name>
    <name type="synonym">Lappa major</name>
    <dbReference type="NCBI Taxonomy" id="4217"/>
    <lineage>
        <taxon>Eukaryota</taxon>
        <taxon>Viridiplantae</taxon>
        <taxon>Streptophyta</taxon>
        <taxon>Embryophyta</taxon>
        <taxon>Tracheophyta</taxon>
        <taxon>Spermatophyta</taxon>
        <taxon>Magnoliopsida</taxon>
        <taxon>eudicotyledons</taxon>
        <taxon>Gunneridae</taxon>
        <taxon>Pentapetalae</taxon>
        <taxon>asterids</taxon>
        <taxon>campanulids</taxon>
        <taxon>Asterales</taxon>
        <taxon>Asteraceae</taxon>
        <taxon>Carduoideae</taxon>
        <taxon>Cardueae</taxon>
        <taxon>Arctiinae</taxon>
        <taxon>Arctium</taxon>
    </lineage>
</organism>
<evidence type="ECO:0000313" key="2">
    <source>
        <dbReference type="Proteomes" id="UP001055879"/>
    </source>
</evidence>
<gene>
    <name evidence="1" type="ORF">L6452_08757</name>
</gene>
<accession>A0ACB9DI69</accession>
<sequence length="94" mass="10276">MSVDDTGSNVAGLTFMAFQADLSHYSQMKKVRRLVSVALKREKVALGREQAALVREKAALAKKKTVADHAESLSVRLDDALNVLEVAGHDRVEL</sequence>
<reference evidence="2" key="1">
    <citation type="journal article" date="2022" name="Mol. Ecol. Resour.">
        <title>The genomes of chicory, endive, great burdock and yacon provide insights into Asteraceae palaeo-polyploidization history and plant inulin production.</title>
        <authorList>
            <person name="Fan W."/>
            <person name="Wang S."/>
            <person name="Wang H."/>
            <person name="Wang A."/>
            <person name="Jiang F."/>
            <person name="Liu H."/>
            <person name="Zhao H."/>
            <person name="Xu D."/>
            <person name="Zhang Y."/>
        </authorList>
    </citation>
    <scope>NUCLEOTIDE SEQUENCE [LARGE SCALE GENOMIC DNA]</scope>
    <source>
        <strain evidence="2">cv. Niubang</strain>
    </source>
</reference>
<reference evidence="1 2" key="2">
    <citation type="journal article" date="2022" name="Mol. Ecol. Resour.">
        <title>The genomes of chicory, endive, great burdock and yacon provide insights into Asteraceae paleo-polyploidization history and plant inulin production.</title>
        <authorList>
            <person name="Fan W."/>
            <person name="Wang S."/>
            <person name="Wang H."/>
            <person name="Wang A."/>
            <person name="Jiang F."/>
            <person name="Liu H."/>
            <person name="Zhao H."/>
            <person name="Xu D."/>
            <person name="Zhang Y."/>
        </authorList>
    </citation>
    <scope>NUCLEOTIDE SEQUENCE [LARGE SCALE GENOMIC DNA]</scope>
    <source>
        <strain evidence="2">cv. Niubang</strain>
    </source>
</reference>
<name>A0ACB9DI69_ARCLA</name>
<comment type="caution">
    <text evidence="1">The sequence shown here is derived from an EMBL/GenBank/DDBJ whole genome shotgun (WGS) entry which is preliminary data.</text>
</comment>
<keyword evidence="2" id="KW-1185">Reference proteome</keyword>
<proteinExistence type="predicted"/>
<dbReference type="EMBL" id="CM042049">
    <property type="protein sequence ID" value="KAI3746329.1"/>
    <property type="molecule type" value="Genomic_DNA"/>
</dbReference>
<evidence type="ECO:0000313" key="1">
    <source>
        <dbReference type="EMBL" id="KAI3746329.1"/>
    </source>
</evidence>
<protein>
    <submittedName>
        <fullName evidence="1">Uncharacterized protein</fullName>
    </submittedName>
</protein>